<keyword evidence="14" id="KW-0573">Peptidoglycan synthesis</keyword>
<evidence type="ECO:0000256" key="4">
    <source>
        <dbReference type="ARBA" id="ARBA00021581"/>
    </source>
</evidence>
<keyword evidence="10 14" id="KW-0046">Antibiotic resistance</keyword>
<proteinExistence type="inferred from homology"/>
<dbReference type="Pfam" id="PF02673">
    <property type="entry name" value="BacA"/>
    <property type="match status" value="1"/>
</dbReference>
<keyword evidence="9 14" id="KW-0472">Membrane</keyword>
<dbReference type="GO" id="GO:0008360">
    <property type="term" value="P:regulation of cell shape"/>
    <property type="evidence" value="ECO:0007669"/>
    <property type="project" value="UniProtKB-KW"/>
</dbReference>
<evidence type="ECO:0000256" key="3">
    <source>
        <dbReference type="ARBA" id="ARBA00012374"/>
    </source>
</evidence>
<dbReference type="KEGG" id="alkq:M9189_00265"/>
<evidence type="ECO:0000313" key="16">
    <source>
        <dbReference type="Proteomes" id="UP001056426"/>
    </source>
</evidence>
<evidence type="ECO:0000256" key="11">
    <source>
        <dbReference type="ARBA" id="ARBA00032707"/>
    </source>
</evidence>
<dbReference type="PANTHER" id="PTHR30622:SF2">
    <property type="entry name" value="UNDECAPRENYL-DIPHOSPHATASE"/>
    <property type="match status" value="1"/>
</dbReference>
<dbReference type="GO" id="GO:0005886">
    <property type="term" value="C:plasma membrane"/>
    <property type="evidence" value="ECO:0007669"/>
    <property type="project" value="UniProtKB-SubCell"/>
</dbReference>
<feature type="transmembrane region" description="Helical" evidence="14">
    <location>
        <begin position="112"/>
        <end position="133"/>
    </location>
</feature>
<evidence type="ECO:0000256" key="2">
    <source>
        <dbReference type="ARBA" id="ARBA00010621"/>
    </source>
</evidence>
<evidence type="ECO:0000313" key="15">
    <source>
        <dbReference type="EMBL" id="URW79790.1"/>
    </source>
</evidence>
<name>A0A9J6ZQJ1_9BACT</name>
<keyword evidence="14" id="KW-0961">Cell wall biogenesis/degradation</keyword>
<keyword evidence="8 14" id="KW-1133">Transmembrane helix</keyword>
<dbReference type="GO" id="GO:0071555">
    <property type="term" value="P:cell wall organization"/>
    <property type="evidence" value="ECO:0007669"/>
    <property type="project" value="UniProtKB-KW"/>
</dbReference>
<evidence type="ECO:0000256" key="13">
    <source>
        <dbReference type="ARBA" id="ARBA00047594"/>
    </source>
</evidence>
<gene>
    <name evidence="14" type="primary">uppP</name>
    <name evidence="15" type="ORF">M9189_00265</name>
</gene>
<keyword evidence="7 14" id="KW-0378">Hydrolase</keyword>
<dbReference type="RefSeq" id="WP_250723900.1">
    <property type="nucleotide sequence ID" value="NZ_CP098400.1"/>
</dbReference>
<evidence type="ECO:0000256" key="12">
    <source>
        <dbReference type="ARBA" id="ARBA00032932"/>
    </source>
</evidence>
<reference evidence="15" key="2">
    <citation type="submission" date="2022-06" db="EMBL/GenBank/DDBJ databases">
        <title>Xiashengella guii gen. nov. sp. nov., a bacterium isolated form anaerobic digestion tank.</title>
        <authorList>
            <person name="Huang H."/>
        </authorList>
    </citation>
    <scope>NUCLEOTIDE SEQUENCE</scope>
    <source>
        <strain evidence="15">Ai-910</strain>
    </source>
</reference>
<dbReference type="GO" id="GO:0009252">
    <property type="term" value="P:peptidoglycan biosynthetic process"/>
    <property type="evidence" value="ECO:0007669"/>
    <property type="project" value="UniProtKB-KW"/>
</dbReference>
<keyword evidence="6 14" id="KW-0812">Transmembrane</keyword>
<evidence type="ECO:0000256" key="14">
    <source>
        <dbReference type="HAMAP-Rule" id="MF_01006"/>
    </source>
</evidence>
<evidence type="ECO:0000256" key="1">
    <source>
        <dbReference type="ARBA" id="ARBA00004651"/>
    </source>
</evidence>
<feature type="transmembrane region" description="Helical" evidence="14">
    <location>
        <begin position="42"/>
        <end position="61"/>
    </location>
</feature>
<dbReference type="EC" id="3.6.1.27" evidence="3 14"/>
<evidence type="ECO:0000256" key="8">
    <source>
        <dbReference type="ARBA" id="ARBA00022989"/>
    </source>
</evidence>
<reference evidence="15" key="1">
    <citation type="submission" date="2022-05" db="EMBL/GenBank/DDBJ databases">
        <authorList>
            <person name="Sun X."/>
        </authorList>
    </citation>
    <scope>NUCLEOTIDE SEQUENCE</scope>
    <source>
        <strain evidence="15">Ai-910</strain>
    </source>
</reference>
<comment type="miscellaneous">
    <text evidence="14">Bacitracin is thought to be involved in the inhibition of peptidoglycan synthesis by sequestering undecaprenyl diphosphate, thereby reducing the pool of lipid carrier available.</text>
</comment>
<comment type="catalytic activity">
    <reaction evidence="13 14">
        <text>di-trans,octa-cis-undecaprenyl diphosphate + H2O = di-trans,octa-cis-undecaprenyl phosphate + phosphate + H(+)</text>
        <dbReference type="Rhea" id="RHEA:28094"/>
        <dbReference type="ChEBI" id="CHEBI:15377"/>
        <dbReference type="ChEBI" id="CHEBI:15378"/>
        <dbReference type="ChEBI" id="CHEBI:43474"/>
        <dbReference type="ChEBI" id="CHEBI:58405"/>
        <dbReference type="ChEBI" id="CHEBI:60392"/>
        <dbReference type="EC" id="3.6.1.27"/>
    </reaction>
</comment>
<evidence type="ECO:0000256" key="10">
    <source>
        <dbReference type="ARBA" id="ARBA00023251"/>
    </source>
</evidence>
<sequence length="267" mass="28990">MNWFEALILGLIQGLTEFLPVSSSGHLELGKGLLGIETEDSLAFTVLVHGATVLSTIVVFRQDIWQLLKGLFRFQWNEETKYFVKIAISMIPIAIVGLFFKDSVEAVFESAAIILIVGLMLLLTAALLAFAYYKKAGDRNISFWDALIIGVAQTIAVIPGLSRSGTTIATGLILGNRRSEVARFSFLMVLVPIIGENLLSLFELGDTQVAASTTPVFVLIIGFISAFIAGLAACKWMVKLVKDGKLIYFAIYCAIIALIAISGYMLG</sequence>
<dbReference type="PANTHER" id="PTHR30622">
    <property type="entry name" value="UNDECAPRENYL-DIPHOSPHATASE"/>
    <property type="match status" value="1"/>
</dbReference>
<comment type="subcellular location">
    <subcellularLocation>
        <location evidence="1 14">Cell membrane</location>
        <topology evidence="1 14">Multi-pass membrane protein</topology>
    </subcellularLocation>
</comment>
<dbReference type="EMBL" id="CP098400">
    <property type="protein sequence ID" value="URW79790.1"/>
    <property type="molecule type" value="Genomic_DNA"/>
</dbReference>
<keyword evidence="5 14" id="KW-1003">Cell membrane</keyword>
<evidence type="ECO:0000256" key="6">
    <source>
        <dbReference type="ARBA" id="ARBA00022692"/>
    </source>
</evidence>
<evidence type="ECO:0000256" key="5">
    <source>
        <dbReference type="ARBA" id="ARBA00022475"/>
    </source>
</evidence>
<feature type="transmembrane region" description="Helical" evidence="14">
    <location>
        <begin position="246"/>
        <end position="266"/>
    </location>
</feature>
<evidence type="ECO:0000256" key="7">
    <source>
        <dbReference type="ARBA" id="ARBA00022801"/>
    </source>
</evidence>
<organism evidence="15 16">
    <name type="scientific">Xiashengella succiniciproducens</name>
    <dbReference type="NCBI Taxonomy" id="2949635"/>
    <lineage>
        <taxon>Bacteria</taxon>
        <taxon>Pseudomonadati</taxon>
        <taxon>Bacteroidota</taxon>
        <taxon>Bacteroidia</taxon>
        <taxon>Marinilabiliales</taxon>
        <taxon>Marinilabiliaceae</taxon>
        <taxon>Xiashengella</taxon>
    </lineage>
</organism>
<feature type="transmembrane region" description="Helical" evidence="14">
    <location>
        <begin position="214"/>
        <end position="234"/>
    </location>
</feature>
<dbReference type="GO" id="GO:0046677">
    <property type="term" value="P:response to antibiotic"/>
    <property type="evidence" value="ECO:0007669"/>
    <property type="project" value="UniProtKB-UniRule"/>
</dbReference>
<evidence type="ECO:0000256" key="9">
    <source>
        <dbReference type="ARBA" id="ARBA00023136"/>
    </source>
</evidence>
<protein>
    <recommendedName>
        <fullName evidence="4 14">Undecaprenyl-diphosphatase</fullName>
        <ecNumber evidence="3 14">3.6.1.27</ecNumber>
    </recommendedName>
    <alternativeName>
        <fullName evidence="12 14">Bacitracin resistance protein</fullName>
    </alternativeName>
    <alternativeName>
        <fullName evidence="11 14">Undecaprenyl pyrophosphate phosphatase</fullName>
    </alternativeName>
</protein>
<feature type="transmembrane region" description="Helical" evidence="14">
    <location>
        <begin position="82"/>
        <end position="100"/>
    </location>
</feature>
<keyword evidence="16" id="KW-1185">Reference proteome</keyword>
<dbReference type="HAMAP" id="MF_01006">
    <property type="entry name" value="Undec_diphosphatase"/>
    <property type="match status" value="1"/>
</dbReference>
<dbReference type="Proteomes" id="UP001056426">
    <property type="component" value="Chromosome"/>
</dbReference>
<keyword evidence="14" id="KW-0133">Cell shape</keyword>
<dbReference type="AlphaFoldDB" id="A0A9J6ZQJ1"/>
<comment type="similarity">
    <text evidence="2 14">Belongs to the UppP family.</text>
</comment>
<accession>A0A9J6ZQJ1</accession>
<dbReference type="InterPro" id="IPR003824">
    <property type="entry name" value="UppP"/>
</dbReference>
<comment type="function">
    <text evidence="14">Catalyzes the dephosphorylation of undecaprenyl diphosphate (UPP). Confers resistance to bacitracin.</text>
</comment>
<dbReference type="GO" id="GO:0050380">
    <property type="term" value="F:undecaprenyl-diphosphatase activity"/>
    <property type="evidence" value="ECO:0007669"/>
    <property type="project" value="UniProtKB-UniRule"/>
</dbReference>